<dbReference type="InterPro" id="IPR005097">
    <property type="entry name" value="Sacchrp_dh_NADP-bd"/>
</dbReference>
<gene>
    <name evidence="2" type="ORF">GCM10009799_25480</name>
</gene>
<feature type="domain" description="Saccharopine dehydrogenase NADP binding" evidence="1">
    <location>
        <begin position="7"/>
        <end position="134"/>
    </location>
</feature>
<proteinExistence type="predicted"/>
<protein>
    <submittedName>
        <fullName evidence="2">Saccharopine dehydrogenase NADP-binding domain-containing protein</fullName>
    </submittedName>
</protein>
<sequence>MERPYDIVLYGATGFSGGLTADRLAANAPADTRWALAGRDRTRLEAVRGRLAGINPACADLDLLIADSADPDSMRSVAESARVVAAAAGPYAAVGEPMVAACARAGTDYIDLTGESVFVDQMYARYHEEALRTGARLVHACGFDSVPHDLGAYFTVQHLPEDVPITIEGFVRMSMTPSGGTWHSLIGMVADQGAAARAAKERAAKERHLSRAEGGGTGRRARIDQRPVPRTRLTKGWALPMPTLDPQIIRRSAAALDRYGPDFRYGQYMVTRRLVGAAGTAAGAGGLVVAAKIPRIRDYLLGKRQQGEGPSEDERATGSFLLRFLGEGGGRRVVTEVAGGDPYDATAVIFSQAALCMAHDDLPATAGQVTPAIAMGDALTARLRNQGIAFRLLKEEESA</sequence>
<dbReference type="PANTHER" id="PTHR12286:SF5">
    <property type="entry name" value="SACCHAROPINE DEHYDROGENASE-LIKE OXIDOREDUCTASE"/>
    <property type="match status" value="1"/>
</dbReference>
<dbReference type="Proteomes" id="UP001501585">
    <property type="component" value="Unassembled WGS sequence"/>
</dbReference>
<organism evidence="2 3">
    <name type="scientific">Nocardiopsis rhodophaea</name>
    <dbReference type="NCBI Taxonomy" id="280238"/>
    <lineage>
        <taxon>Bacteria</taxon>
        <taxon>Bacillati</taxon>
        <taxon>Actinomycetota</taxon>
        <taxon>Actinomycetes</taxon>
        <taxon>Streptosporangiales</taxon>
        <taxon>Nocardiopsidaceae</taxon>
        <taxon>Nocardiopsis</taxon>
    </lineage>
</organism>
<evidence type="ECO:0000313" key="3">
    <source>
        <dbReference type="Proteomes" id="UP001501585"/>
    </source>
</evidence>
<dbReference type="Pfam" id="PF03435">
    <property type="entry name" value="Sacchrp_dh_NADP"/>
    <property type="match status" value="1"/>
</dbReference>
<accession>A0ABN2T2M5</accession>
<comment type="caution">
    <text evidence="2">The sequence shown here is derived from an EMBL/GenBank/DDBJ whole genome shotgun (WGS) entry which is preliminary data.</text>
</comment>
<dbReference type="InterPro" id="IPR051276">
    <property type="entry name" value="Saccharopine_DH-like_oxidrdct"/>
</dbReference>
<dbReference type="RefSeq" id="WP_344162430.1">
    <property type="nucleotide sequence ID" value="NZ_BAAAPC010000009.1"/>
</dbReference>
<name>A0ABN2T2M5_9ACTN</name>
<dbReference type="EMBL" id="BAAAPC010000009">
    <property type="protein sequence ID" value="GAA1997352.1"/>
    <property type="molecule type" value="Genomic_DNA"/>
</dbReference>
<dbReference type="SUPFAM" id="SSF51735">
    <property type="entry name" value="NAD(P)-binding Rossmann-fold domains"/>
    <property type="match status" value="1"/>
</dbReference>
<evidence type="ECO:0000313" key="2">
    <source>
        <dbReference type="EMBL" id="GAA1997352.1"/>
    </source>
</evidence>
<dbReference type="PANTHER" id="PTHR12286">
    <property type="entry name" value="SACCHAROPINE DEHYDROGENASE-LIKE OXIDOREDUCTASE"/>
    <property type="match status" value="1"/>
</dbReference>
<dbReference type="InterPro" id="IPR036291">
    <property type="entry name" value="NAD(P)-bd_dom_sf"/>
</dbReference>
<evidence type="ECO:0000259" key="1">
    <source>
        <dbReference type="Pfam" id="PF03435"/>
    </source>
</evidence>
<reference evidence="2 3" key="1">
    <citation type="journal article" date="2019" name="Int. J. Syst. Evol. Microbiol.">
        <title>The Global Catalogue of Microorganisms (GCM) 10K type strain sequencing project: providing services to taxonomists for standard genome sequencing and annotation.</title>
        <authorList>
            <consortium name="The Broad Institute Genomics Platform"/>
            <consortium name="The Broad Institute Genome Sequencing Center for Infectious Disease"/>
            <person name="Wu L."/>
            <person name="Ma J."/>
        </authorList>
    </citation>
    <scope>NUCLEOTIDE SEQUENCE [LARGE SCALE GENOMIC DNA]</scope>
    <source>
        <strain evidence="2 3">JCM 15313</strain>
    </source>
</reference>
<keyword evidence="3" id="KW-1185">Reference proteome</keyword>
<dbReference type="Gene3D" id="3.40.50.720">
    <property type="entry name" value="NAD(P)-binding Rossmann-like Domain"/>
    <property type="match status" value="1"/>
</dbReference>